<evidence type="ECO:0000256" key="5">
    <source>
        <dbReference type="PIRSR" id="PIRSR000102-3"/>
    </source>
</evidence>
<organism evidence="9">
    <name type="scientific">Kitasatospora camelliae</name>
    <dbReference type="NCBI Taxonomy" id="3156397"/>
    <lineage>
        <taxon>Bacteria</taxon>
        <taxon>Bacillati</taxon>
        <taxon>Actinomycetota</taxon>
        <taxon>Actinomycetes</taxon>
        <taxon>Kitasatosporales</taxon>
        <taxon>Streptomycetaceae</taxon>
        <taxon>Kitasatospora</taxon>
    </lineage>
</organism>
<dbReference type="InterPro" id="IPR022383">
    <property type="entry name" value="Lactate/malate_DH_C"/>
</dbReference>
<evidence type="ECO:0000313" key="9">
    <source>
        <dbReference type="EMBL" id="XCM80770.1"/>
    </source>
</evidence>
<dbReference type="Pfam" id="PF00056">
    <property type="entry name" value="Ldh_1_N"/>
    <property type="match status" value="1"/>
</dbReference>
<comment type="similarity">
    <text evidence="1">Belongs to the LDH/MDH superfamily. LDH family.</text>
</comment>
<protein>
    <recommendedName>
        <fullName evidence="10">Malate dehydrogenase</fullName>
    </recommendedName>
</protein>
<sequence>MARTGKVTVVGAGAQGAAIAHRLAERDVLETVVLTDAIEGRAEGAALDINHCRPLTGHRTRVLGVTCGPDGDDYRDTAGSDLVVLAAGRRPEPGGSRAEHLATNAALVREMVAPIAELSPDAVLLVVANPVAELTAVAHRASGFPASRVIGQSTALDTARFTHFLAEELDVEPGLVRAVALGWHGEDLIPAISACEVDGRPLDELLSCDELEELVERTRYAGPELVSLLGGGGGLRAPAVAAAAVALAVIEDAGRVLPVCAWVDGRFGIDGVWLGVQAELGAQGVNKVVETPLAPAELAALRTAADAARTAQRLVDPTAQSPAQSMAR</sequence>
<evidence type="ECO:0000256" key="6">
    <source>
        <dbReference type="RuleBase" id="RU003369"/>
    </source>
</evidence>
<evidence type="ECO:0000259" key="7">
    <source>
        <dbReference type="Pfam" id="PF00056"/>
    </source>
</evidence>
<feature type="domain" description="Lactate/malate dehydrogenase N-terminal" evidence="7">
    <location>
        <begin position="6"/>
        <end position="151"/>
    </location>
</feature>
<accession>A0AAU8K084</accession>
<dbReference type="InterPro" id="IPR036291">
    <property type="entry name" value="NAD(P)-bd_dom_sf"/>
</dbReference>
<dbReference type="InterPro" id="IPR015955">
    <property type="entry name" value="Lactate_DH/Glyco_Ohase_4_C"/>
</dbReference>
<dbReference type="Pfam" id="PF02866">
    <property type="entry name" value="Ldh_1_C"/>
    <property type="match status" value="1"/>
</dbReference>
<gene>
    <name evidence="9" type="ORF">ABWK59_18530</name>
</gene>
<dbReference type="GO" id="GO:0006089">
    <property type="term" value="P:lactate metabolic process"/>
    <property type="evidence" value="ECO:0007669"/>
    <property type="project" value="TreeGrafter"/>
</dbReference>
<name>A0AAU8K084_9ACTN</name>
<feature type="binding site" evidence="5">
    <location>
        <position position="104"/>
    </location>
    <ligand>
        <name>NAD(+)</name>
        <dbReference type="ChEBI" id="CHEBI:57540"/>
    </ligand>
</feature>
<reference evidence="9" key="1">
    <citation type="submission" date="2024-06" db="EMBL/GenBank/DDBJ databases">
        <title>The genome sequences of Kitasatospora sp. strain HUAS MG31.</title>
        <authorList>
            <person name="Mo P."/>
        </authorList>
    </citation>
    <scope>NUCLEOTIDE SEQUENCE</scope>
    <source>
        <strain evidence="9">HUAS MG31</strain>
    </source>
</reference>
<evidence type="ECO:0000256" key="4">
    <source>
        <dbReference type="PIRSR" id="PIRSR000102-1"/>
    </source>
</evidence>
<dbReference type="PANTHER" id="PTHR43128:SF16">
    <property type="entry name" value="L-LACTATE DEHYDROGENASE"/>
    <property type="match status" value="1"/>
</dbReference>
<dbReference type="AlphaFoldDB" id="A0AAU8K084"/>
<feature type="binding site" evidence="5">
    <location>
        <position position="36"/>
    </location>
    <ligand>
        <name>NAD(+)</name>
        <dbReference type="ChEBI" id="CHEBI:57540"/>
    </ligand>
</feature>
<dbReference type="SUPFAM" id="SSF56327">
    <property type="entry name" value="LDH C-terminal domain-like"/>
    <property type="match status" value="1"/>
</dbReference>
<keyword evidence="2 6" id="KW-0560">Oxidoreductase</keyword>
<evidence type="ECO:0008006" key="10">
    <source>
        <dbReference type="Google" id="ProtNLM"/>
    </source>
</evidence>
<feature type="active site" description="Proton acceptor" evidence="4">
    <location>
        <position position="184"/>
    </location>
</feature>
<dbReference type="EMBL" id="CP159872">
    <property type="protein sequence ID" value="XCM80770.1"/>
    <property type="molecule type" value="Genomic_DNA"/>
</dbReference>
<evidence type="ECO:0000256" key="3">
    <source>
        <dbReference type="ARBA" id="ARBA00023027"/>
    </source>
</evidence>
<dbReference type="Gene3D" id="3.40.50.720">
    <property type="entry name" value="NAD(P)-binding Rossmann-like Domain"/>
    <property type="match status" value="1"/>
</dbReference>
<dbReference type="PRINTS" id="PR00086">
    <property type="entry name" value="LLDHDRGNASE"/>
</dbReference>
<feature type="binding site" evidence="5">
    <location>
        <begin position="11"/>
        <end position="16"/>
    </location>
    <ligand>
        <name>NAD(+)</name>
        <dbReference type="ChEBI" id="CHEBI:57540"/>
    </ligand>
</feature>
<dbReference type="PANTHER" id="PTHR43128">
    <property type="entry name" value="L-2-HYDROXYCARBOXYLATE DEHYDROGENASE (NAD(P)(+))"/>
    <property type="match status" value="1"/>
</dbReference>
<dbReference type="RefSeq" id="WP_354641705.1">
    <property type="nucleotide sequence ID" value="NZ_CP159872.1"/>
</dbReference>
<dbReference type="SUPFAM" id="SSF51735">
    <property type="entry name" value="NAD(P)-binding Rossmann-fold domains"/>
    <property type="match status" value="1"/>
</dbReference>
<keyword evidence="3 5" id="KW-0520">NAD</keyword>
<dbReference type="GO" id="GO:0004459">
    <property type="term" value="F:L-lactate dehydrogenase (NAD+) activity"/>
    <property type="evidence" value="ECO:0007669"/>
    <property type="project" value="TreeGrafter"/>
</dbReference>
<dbReference type="InterPro" id="IPR001557">
    <property type="entry name" value="L-lactate/malate_DH"/>
</dbReference>
<evidence type="ECO:0000256" key="2">
    <source>
        <dbReference type="ARBA" id="ARBA00023002"/>
    </source>
</evidence>
<evidence type="ECO:0000256" key="1">
    <source>
        <dbReference type="ARBA" id="ARBA00006054"/>
    </source>
</evidence>
<dbReference type="Gene3D" id="3.90.110.10">
    <property type="entry name" value="Lactate dehydrogenase/glycoside hydrolase, family 4, C-terminal"/>
    <property type="match status" value="1"/>
</dbReference>
<dbReference type="PIRSF" id="PIRSF000102">
    <property type="entry name" value="Lac_mal_DH"/>
    <property type="match status" value="1"/>
</dbReference>
<proteinExistence type="inferred from homology"/>
<feature type="domain" description="Lactate/malate dehydrogenase C-terminal" evidence="8">
    <location>
        <begin position="154"/>
        <end position="306"/>
    </location>
</feature>
<dbReference type="KEGG" id="kcm:ABWK59_18530"/>
<feature type="binding site" evidence="5">
    <location>
        <begin position="127"/>
        <end position="129"/>
    </location>
    <ligand>
        <name>NAD(+)</name>
        <dbReference type="ChEBI" id="CHEBI:57540"/>
    </ligand>
</feature>
<dbReference type="InterPro" id="IPR001236">
    <property type="entry name" value="Lactate/malate_DH_N"/>
</dbReference>
<evidence type="ECO:0000259" key="8">
    <source>
        <dbReference type="Pfam" id="PF02866"/>
    </source>
</evidence>